<keyword evidence="4 6" id="KW-1133">Transmembrane helix</keyword>
<dbReference type="EMBL" id="QYUM01000003">
    <property type="protein sequence ID" value="RJF90426.1"/>
    <property type="molecule type" value="Genomic_DNA"/>
</dbReference>
<evidence type="ECO:0000256" key="1">
    <source>
        <dbReference type="ARBA" id="ARBA00004651"/>
    </source>
</evidence>
<dbReference type="PANTHER" id="PTHR30250">
    <property type="entry name" value="PST FAMILY PREDICTED COLANIC ACID TRANSPORTER"/>
    <property type="match status" value="1"/>
</dbReference>
<accession>A0A418WK57</accession>
<evidence type="ECO:0000256" key="5">
    <source>
        <dbReference type="ARBA" id="ARBA00023136"/>
    </source>
</evidence>
<feature type="transmembrane region" description="Helical" evidence="6">
    <location>
        <begin position="347"/>
        <end position="370"/>
    </location>
</feature>
<dbReference type="PANTHER" id="PTHR30250:SF11">
    <property type="entry name" value="O-ANTIGEN TRANSPORTER-RELATED"/>
    <property type="match status" value="1"/>
</dbReference>
<feature type="transmembrane region" description="Helical" evidence="6">
    <location>
        <begin position="318"/>
        <end position="341"/>
    </location>
</feature>
<dbReference type="AlphaFoldDB" id="A0A418WK57"/>
<feature type="transmembrane region" description="Helical" evidence="6">
    <location>
        <begin position="254"/>
        <end position="274"/>
    </location>
</feature>
<feature type="transmembrane region" description="Helical" evidence="6">
    <location>
        <begin position="134"/>
        <end position="154"/>
    </location>
</feature>
<feature type="transmembrane region" description="Helical" evidence="6">
    <location>
        <begin position="37"/>
        <end position="60"/>
    </location>
</feature>
<protein>
    <submittedName>
        <fullName evidence="7">Polysaccharide biosynthesis protein</fullName>
    </submittedName>
</protein>
<feature type="transmembrane region" description="Helical" evidence="6">
    <location>
        <begin position="406"/>
        <end position="425"/>
    </location>
</feature>
<dbReference type="Pfam" id="PF01943">
    <property type="entry name" value="Polysacc_synt"/>
    <property type="match status" value="1"/>
</dbReference>
<comment type="caution">
    <text evidence="7">The sequence shown here is derived from an EMBL/GenBank/DDBJ whole genome shotgun (WGS) entry which is preliminary data.</text>
</comment>
<dbReference type="RefSeq" id="WP_119761614.1">
    <property type="nucleotide sequence ID" value="NZ_QYUM01000003.1"/>
</dbReference>
<evidence type="ECO:0000256" key="2">
    <source>
        <dbReference type="ARBA" id="ARBA00022475"/>
    </source>
</evidence>
<feature type="transmembrane region" description="Helical" evidence="6">
    <location>
        <begin position="92"/>
        <end position="114"/>
    </location>
</feature>
<keyword evidence="2" id="KW-1003">Cell membrane</keyword>
<dbReference type="InterPro" id="IPR002797">
    <property type="entry name" value="Polysacc_synth"/>
</dbReference>
<feature type="transmembrane region" description="Helical" evidence="6">
    <location>
        <begin position="468"/>
        <end position="490"/>
    </location>
</feature>
<name>A0A418WK57_9SPHN</name>
<organism evidence="7 8">
    <name type="scientific">Sphingomonas cavernae</name>
    <dbReference type="NCBI Taxonomy" id="2320861"/>
    <lineage>
        <taxon>Bacteria</taxon>
        <taxon>Pseudomonadati</taxon>
        <taxon>Pseudomonadota</taxon>
        <taxon>Alphaproteobacteria</taxon>
        <taxon>Sphingomonadales</taxon>
        <taxon>Sphingomonadaceae</taxon>
        <taxon>Sphingomonas</taxon>
    </lineage>
</organism>
<proteinExistence type="predicted"/>
<reference evidence="7 8" key="1">
    <citation type="submission" date="2018-09" db="EMBL/GenBank/DDBJ databases">
        <authorList>
            <person name="Zhu H."/>
        </authorList>
    </citation>
    <scope>NUCLEOTIDE SEQUENCE [LARGE SCALE GENOMIC DNA]</scope>
    <source>
        <strain evidence="7 8">K2R01-6</strain>
    </source>
</reference>
<evidence type="ECO:0000313" key="8">
    <source>
        <dbReference type="Proteomes" id="UP000286100"/>
    </source>
</evidence>
<sequence>MTASAPEPVTSRDFARGLGTTLLARLGGVIDIVSQPVYVWLFGLAGYGIYAVLWAAVNLIENIADLGMTSSLQRVVPQAKSERDAVAALRSALLIGVVPCLLIAGMISLFAPHVAPLFNAAPRDQAMLVDAVRLFAWALPLWAFVEIATSALRARRVFGAEIRLRIFWEQLIRLVLAAALYAAGFGIMALFVAHLISLGIICLLSIRLLARQYDLRLFFRGPLIEPIVFETFRAGLAILPANAVARLFGDAPPIFLNALIPGAAGATAAALYTIARKVSSVVQLVRTAFAYVLAPLASAAARGGKAEVQPIYAFATRLAFAIVVPLGFVMAAGGEAILGLFGRGADAAHAALVVLILARMAEAVFGAAVPVQQVIGGYRQQLAASAIGLAAAALVGVPLVERHGLTGMALATSTGFIIAAIIPLFQLHRFDGVHPFERPFARTALRSVLIALPGLALAIPAAKLQPDIVQLPLVTLIAAASIWTACRFALPYADRAALGKAGRKLRLI</sequence>
<comment type="subcellular location">
    <subcellularLocation>
        <location evidence="1">Cell membrane</location>
        <topology evidence="1">Multi-pass membrane protein</topology>
    </subcellularLocation>
</comment>
<keyword evidence="3 6" id="KW-0812">Transmembrane</keyword>
<evidence type="ECO:0000313" key="7">
    <source>
        <dbReference type="EMBL" id="RJF90426.1"/>
    </source>
</evidence>
<dbReference type="GO" id="GO:0005886">
    <property type="term" value="C:plasma membrane"/>
    <property type="evidence" value="ECO:0007669"/>
    <property type="project" value="UniProtKB-SubCell"/>
</dbReference>
<feature type="transmembrane region" description="Helical" evidence="6">
    <location>
        <begin position="382"/>
        <end position="400"/>
    </location>
</feature>
<dbReference type="InterPro" id="IPR050833">
    <property type="entry name" value="Poly_Biosynth_Transport"/>
</dbReference>
<evidence type="ECO:0000256" key="3">
    <source>
        <dbReference type="ARBA" id="ARBA00022692"/>
    </source>
</evidence>
<keyword evidence="8" id="KW-1185">Reference proteome</keyword>
<evidence type="ECO:0000256" key="4">
    <source>
        <dbReference type="ARBA" id="ARBA00022989"/>
    </source>
</evidence>
<evidence type="ECO:0000256" key="6">
    <source>
        <dbReference type="SAM" id="Phobius"/>
    </source>
</evidence>
<dbReference type="OrthoDB" id="7417248at2"/>
<keyword evidence="5 6" id="KW-0472">Membrane</keyword>
<gene>
    <name evidence="7" type="ORF">D3876_09275</name>
</gene>
<dbReference type="Proteomes" id="UP000286100">
    <property type="component" value="Unassembled WGS sequence"/>
</dbReference>